<evidence type="ECO:0000256" key="2">
    <source>
        <dbReference type="ARBA" id="ARBA00022723"/>
    </source>
</evidence>
<name>A0A0A8L3V5_9SACH</name>
<proteinExistence type="inferred from homology"/>
<keyword evidence="9" id="KW-1185">Reference proteome</keyword>
<reference evidence="8 9" key="1">
    <citation type="submission" date="2014-03" db="EMBL/GenBank/DDBJ databases">
        <title>The genome of Kluyveromyces dobzhanskii.</title>
        <authorList>
            <person name="Nystedt B."/>
            <person name="Astrom S."/>
        </authorList>
    </citation>
    <scope>NUCLEOTIDE SEQUENCE [LARGE SCALE GENOMIC DNA]</scope>
    <source>
        <strain evidence="8 9">CBS 2104</strain>
    </source>
</reference>
<dbReference type="OrthoDB" id="2789670at2759"/>
<evidence type="ECO:0000313" key="9">
    <source>
        <dbReference type="Proteomes" id="UP000031516"/>
    </source>
</evidence>
<dbReference type="CDD" id="cd20615">
    <property type="entry name" value="CYP_GliC-like"/>
    <property type="match status" value="1"/>
</dbReference>
<evidence type="ECO:0000256" key="7">
    <source>
        <dbReference type="SAM" id="Phobius"/>
    </source>
</evidence>
<dbReference type="InterPro" id="IPR036396">
    <property type="entry name" value="Cyt_P450_sf"/>
</dbReference>
<sequence>MLAEILISFIKKNWVTCVYVIPFLSVAVYLLGEWRAAYGFNNLGKTVAAPFGYGRKTLHYNSSNCARAKFLDGKNLSIRNRETLGDIYLQRSGTYKEVVLTTSKQLMEYCKSSSKNHSKLDTFGAGAFLVALLGECLGFQNGLEWSRMRKIYDSFFTHKAAIENFPVMTSYVSEWLENLDPSHISDIDPLQLVNDLPFTCIAKYLYGATSCSKEFLQDLKDLIPMHTELMHYSFLTVAGRFKILQYLPVKKMRQVSHFQKQFTDLSLKQVELSRKTGQETVVEKLYKHVESGRFSFNNWIQTVDEILFANIEVTSTIMSWALVEMASNTEVQIKLRSEILKVIEESNTKHFSKEESNKEVGPMQRYIKLNNSYLQYCVWETLRLHPLLWFSFPEVSSETLFIDGIRISPNTPIVVDQHQINYNSPIWNPSDKPKDFGSKFFPSRFENITLRDALYSQVTFGVGARKCLGKNFAELLIKSELAYILSRYKVSLIEKVEFSENTFVVQPKTRIQLTEW</sequence>
<feature type="binding site" description="axial binding residue" evidence="5">
    <location>
        <position position="467"/>
    </location>
    <ligand>
        <name>heme</name>
        <dbReference type="ChEBI" id="CHEBI:30413"/>
    </ligand>
    <ligandPart>
        <name>Fe</name>
        <dbReference type="ChEBI" id="CHEBI:18248"/>
    </ligandPart>
</feature>
<dbReference type="GO" id="GO:0005506">
    <property type="term" value="F:iron ion binding"/>
    <property type="evidence" value="ECO:0007669"/>
    <property type="project" value="InterPro"/>
</dbReference>
<evidence type="ECO:0000256" key="6">
    <source>
        <dbReference type="RuleBase" id="RU000461"/>
    </source>
</evidence>
<dbReference type="PROSITE" id="PS00086">
    <property type="entry name" value="CYTOCHROME_P450"/>
    <property type="match status" value="1"/>
</dbReference>
<dbReference type="PRINTS" id="PR00463">
    <property type="entry name" value="EP450I"/>
</dbReference>
<evidence type="ECO:0000256" key="1">
    <source>
        <dbReference type="ARBA" id="ARBA00001971"/>
    </source>
</evidence>
<dbReference type="AlphaFoldDB" id="A0A0A8L3V5"/>
<dbReference type="PANTHER" id="PTHR24305">
    <property type="entry name" value="CYTOCHROME P450"/>
    <property type="match status" value="1"/>
</dbReference>
<dbReference type="Proteomes" id="UP000031516">
    <property type="component" value="Unassembled WGS sequence"/>
</dbReference>
<keyword evidence="3 6" id="KW-0560">Oxidoreductase</keyword>
<dbReference type="PRINTS" id="PR00385">
    <property type="entry name" value="P450"/>
</dbReference>
<dbReference type="InterPro" id="IPR002401">
    <property type="entry name" value="Cyt_P450_E_grp-I"/>
</dbReference>
<dbReference type="InterPro" id="IPR050121">
    <property type="entry name" value="Cytochrome_P450_monoxygenase"/>
</dbReference>
<feature type="transmembrane region" description="Helical" evidence="7">
    <location>
        <begin position="12"/>
        <end position="32"/>
    </location>
</feature>
<evidence type="ECO:0000256" key="4">
    <source>
        <dbReference type="ARBA" id="ARBA00023004"/>
    </source>
</evidence>
<accession>A0A0A8L3V5</accession>
<evidence type="ECO:0000313" key="8">
    <source>
        <dbReference type="EMBL" id="CDO92881.1"/>
    </source>
</evidence>
<dbReference type="GO" id="GO:0004497">
    <property type="term" value="F:monooxygenase activity"/>
    <property type="evidence" value="ECO:0007669"/>
    <property type="project" value="UniProtKB-KW"/>
</dbReference>
<comment type="cofactor">
    <cofactor evidence="1 5">
        <name>heme</name>
        <dbReference type="ChEBI" id="CHEBI:30413"/>
    </cofactor>
</comment>
<gene>
    <name evidence="8" type="ORF">KLDO_g1190</name>
</gene>
<keyword evidence="7" id="KW-1133">Transmembrane helix</keyword>
<dbReference type="InterPro" id="IPR001128">
    <property type="entry name" value="Cyt_P450"/>
</dbReference>
<organism evidence="8 9">
    <name type="scientific">Kluyveromyces dobzhanskii CBS 2104</name>
    <dbReference type="NCBI Taxonomy" id="1427455"/>
    <lineage>
        <taxon>Eukaryota</taxon>
        <taxon>Fungi</taxon>
        <taxon>Dikarya</taxon>
        <taxon>Ascomycota</taxon>
        <taxon>Saccharomycotina</taxon>
        <taxon>Saccharomycetes</taxon>
        <taxon>Saccharomycetales</taxon>
        <taxon>Saccharomycetaceae</taxon>
        <taxon>Kluyveromyces</taxon>
    </lineage>
</organism>
<comment type="similarity">
    <text evidence="6">Belongs to the cytochrome P450 family.</text>
</comment>
<dbReference type="SUPFAM" id="SSF48264">
    <property type="entry name" value="Cytochrome P450"/>
    <property type="match status" value="1"/>
</dbReference>
<dbReference type="GO" id="GO:0044550">
    <property type="term" value="P:secondary metabolite biosynthetic process"/>
    <property type="evidence" value="ECO:0007669"/>
    <property type="project" value="UniProtKB-ARBA"/>
</dbReference>
<keyword evidence="6" id="KW-0503">Monooxygenase</keyword>
<comment type="caution">
    <text evidence="8">The sequence shown here is derived from an EMBL/GenBank/DDBJ whole genome shotgun (WGS) entry which is preliminary data.</text>
</comment>
<dbReference type="InterPro" id="IPR017972">
    <property type="entry name" value="Cyt_P450_CS"/>
</dbReference>
<keyword evidence="7" id="KW-0812">Transmembrane</keyword>
<keyword evidence="5 6" id="KW-0349">Heme</keyword>
<keyword evidence="2 5" id="KW-0479">Metal-binding</keyword>
<keyword evidence="4 5" id="KW-0408">Iron</keyword>
<dbReference type="Pfam" id="PF00067">
    <property type="entry name" value="p450"/>
    <property type="match status" value="1"/>
</dbReference>
<dbReference type="PANTHER" id="PTHR24305:SF235">
    <property type="entry name" value="CYTOCHROME P450 MONOOXYGENASE APDB-RELATED"/>
    <property type="match status" value="1"/>
</dbReference>
<keyword evidence="7" id="KW-0472">Membrane</keyword>
<dbReference type="GO" id="GO:0016705">
    <property type="term" value="F:oxidoreductase activity, acting on paired donors, with incorporation or reduction of molecular oxygen"/>
    <property type="evidence" value="ECO:0007669"/>
    <property type="project" value="InterPro"/>
</dbReference>
<dbReference type="GO" id="GO:0020037">
    <property type="term" value="F:heme binding"/>
    <property type="evidence" value="ECO:0007669"/>
    <property type="project" value="InterPro"/>
</dbReference>
<protein>
    <submittedName>
        <fullName evidence="8">WGS project CCBQ000000000 data, contig 00099</fullName>
    </submittedName>
</protein>
<dbReference type="Gene3D" id="1.10.630.10">
    <property type="entry name" value="Cytochrome P450"/>
    <property type="match status" value="1"/>
</dbReference>
<evidence type="ECO:0000256" key="5">
    <source>
        <dbReference type="PIRSR" id="PIRSR602401-1"/>
    </source>
</evidence>
<evidence type="ECO:0000256" key="3">
    <source>
        <dbReference type="ARBA" id="ARBA00023002"/>
    </source>
</evidence>
<dbReference type="EMBL" id="CCBQ010000019">
    <property type="protein sequence ID" value="CDO92881.1"/>
    <property type="molecule type" value="Genomic_DNA"/>
</dbReference>